<dbReference type="Gene3D" id="3.40.630.30">
    <property type="match status" value="1"/>
</dbReference>
<dbReference type="InterPro" id="IPR016181">
    <property type="entry name" value="Acyl_CoA_acyltransferase"/>
</dbReference>
<gene>
    <name evidence="4" type="ORF">DWE98_22120</name>
</gene>
<accession>A0A370L146</accession>
<proteinExistence type="predicted"/>
<dbReference type="EMBL" id="QQTP01000014">
    <property type="protein sequence ID" value="RDJ21092.1"/>
    <property type="molecule type" value="Genomic_DNA"/>
</dbReference>
<name>A0A370L146_9HYPH</name>
<dbReference type="GO" id="GO:0016747">
    <property type="term" value="F:acyltransferase activity, transferring groups other than amino-acyl groups"/>
    <property type="evidence" value="ECO:0007669"/>
    <property type="project" value="InterPro"/>
</dbReference>
<evidence type="ECO:0000256" key="2">
    <source>
        <dbReference type="ARBA" id="ARBA00023315"/>
    </source>
</evidence>
<dbReference type="InterPro" id="IPR050832">
    <property type="entry name" value="Bact_Acetyltransf"/>
</dbReference>
<evidence type="ECO:0000313" key="5">
    <source>
        <dbReference type="Proteomes" id="UP000255207"/>
    </source>
</evidence>
<dbReference type="OrthoDB" id="7595389at2"/>
<keyword evidence="5" id="KW-1185">Reference proteome</keyword>
<organism evidence="4 5">
    <name type="scientific">Bosea caraganae</name>
    <dbReference type="NCBI Taxonomy" id="2763117"/>
    <lineage>
        <taxon>Bacteria</taxon>
        <taxon>Pseudomonadati</taxon>
        <taxon>Pseudomonadota</taxon>
        <taxon>Alphaproteobacteria</taxon>
        <taxon>Hyphomicrobiales</taxon>
        <taxon>Boseaceae</taxon>
        <taxon>Bosea</taxon>
    </lineage>
</organism>
<dbReference type="AlphaFoldDB" id="A0A370L146"/>
<keyword evidence="2" id="KW-0012">Acyltransferase</keyword>
<evidence type="ECO:0000313" key="4">
    <source>
        <dbReference type="EMBL" id="RDJ21092.1"/>
    </source>
</evidence>
<dbReference type="PROSITE" id="PS51186">
    <property type="entry name" value="GNAT"/>
    <property type="match status" value="1"/>
</dbReference>
<feature type="domain" description="N-acetyltransferase" evidence="3">
    <location>
        <begin position="8"/>
        <end position="154"/>
    </location>
</feature>
<evidence type="ECO:0000259" key="3">
    <source>
        <dbReference type="PROSITE" id="PS51186"/>
    </source>
</evidence>
<evidence type="ECO:0000256" key="1">
    <source>
        <dbReference type="ARBA" id="ARBA00022679"/>
    </source>
</evidence>
<dbReference type="PANTHER" id="PTHR43877">
    <property type="entry name" value="AMINOALKYLPHOSPHONATE N-ACETYLTRANSFERASE-RELATED-RELATED"/>
    <property type="match status" value="1"/>
</dbReference>
<dbReference type="InterPro" id="IPR000182">
    <property type="entry name" value="GNAT_dom"/>
</dbReference>
<dbReference type="Pfam" id="PF00583">
    <property type="entry name" value="Acetyltransf_1"/>
    <property type="match status" value="1"/>
</dbReference>
<keyword evidence="1 4" id="KW-0808">Transferase</keyword>
<dbReference type="Proteomes" id="UP000255207">
    <property type="component" value="Unassembled WGS sequence"/>
</dbReference>
<protein>
    <submittedName>
        <fullName evidence="4">GNAT family N-acetyltransferase</fullName>
    </submittedName>
</protein>
<sequence>MSEARVSVTVRKAVTADLPSILALYRQLSITDQVPDAATAAGTWQRILASDFMTVHVAELEGRAVATCVLLIAPNLTRNMRPFALVENVVTEAGLRGQGVGKRVVQAVIAQAWAEGCYKVMLLTGRKDPAVLGFYEACGFSRGKTAFEVRRPVA</sequence>
<dbReference type="SUPFAM" id="SSF55729">
    <property type="entry name" value="Acyl-CoA N-acyltransferases (Nat)"/>
    <property type="match status" value="1"/>
</dbReference>
<dbReference type="CDD" id="cd04301">
    <property type="entry name" value="NAT_SF"/>
    <property type="match status" value="1"/>
</dbReference>
<reference evidence="5" key="1">
    <citation type="submission" date="2018-07" db="EMBL/GenBank/DDBJ databases">
        <authorList>
            <person name="Safronova V.I."/>
            <person name="Chirak E.R."/>
            <person name="Sazanova A.L."/>
        </authorList>
    </citation>
    <scope>NUCLEOTIDE SEQUENCE [LARGE SCALE GENOMIC DNA]</scope>
    <source>
        <strain evidence="5">RCAM04685</strain>
    </source>
</reference>
<comment type="caution">
    <text evidence="4">The sequence shown here is derived from an EMBL/GenBank/DDBJ whole genome shotgun (WGS) entry which is preliminary data.</text>
</comment>